<gene>
    <name evidence="2" type="ORF">PVP01_0003460</name>
</gene>
<feature type="transmembrane region" description="Helical" evidence="1">
    <location>
        <begin position="15"/>
        <end position="33"/>
    </location>
</feature>
<feature type="transmembrane region" description="Helical" evidence="1">
    <location>
        <begin position="234"/>
        <end position="252"/>
    </location>
</feature>
<dbReference type="Proteomes" id="UP000220605">
    <property type="component" value="Unassembled WGS sequence"/>
</dbReference>
<proteinExistence type="predicted"/>
<keyword evidence="1" id="KW-1133">Transmembrane helix</keyword>
<evidence type="ECO:0000256" key="1">
    <source>
        <dbReference type="SAM" id="Phobius"/>
    </source>
</evidence>
<dbReference type="VEuPathDB" id="PlasmoDB:PVPAM_120005100"/>
<keyword evidence="1" id="KW-0812">Transmembrane</keyword>
<dbReference type="VEuPathDB" id="PlasmoDB:PVP01_0003460"/>
<dbReference type="VEuPathDB" id="PlasmoDB:PVW1_120089100"/>
<dbReference type="VEuPathDB" id="PlasmoDB:PVX_019665"/>
<evidence type="ECO:0008006" key="3">
    <source>
        <dbReference type="Google" id="ProtNLM"/>
    </source>
</evidence>
<protein>
    <recommendedName>
        <fullName evidence="3">Variable surface protein Vir35</fullName>
    </recommendedName>
</protein>
<dbReference type="AlphaFoldDB" id="A0A565A6P7"/>
<dbReference type="EMBL" id="FLZR02000008">
    <property type="protein sequence ID" value="VUZ99631.1"/>
    <property type="molecule type" value="Genomic_DNA"/>
</dbReference>
<accession>A0A565A6P7</accession>
<name>A0A565A6P7_PLAVI</name>
<keyword evidence="1" id="KW-0472">Membrane</keyword>
<dbReference type="InterPro" id="IPR022139">
    <property type="entry name" value="Fam-L/Fam-M-like_plasmodium"/>
</dbReference>
<sequence length="270" mass="32154">MELVKNYNIKDRKKIVVLLRFFTYIFLILNPINDMTRSWEGNKIHRLEGEIIRINYNRLLARHDLGKEIRYTGLKEKLSDNNMDNRKKNVAENVSKYSQIKRIESNNFDAYMKDYKRRYGEKKGLYKLDCYCEKKVFDKIHHIDEIASRFKNDKKGFKKFFLRKYGIGLIFFALIPALGLILPILFGNEDWGRGILNTCKTQSHYDNLPSSGCDNLHPRISKDELVNIGIFKQIFSFIMIIIVFVVIIYIWIKFKKYEKLKTGKRKMIIK</sequence>
<reference evidence="2" key="1">
    <citation type="submission" date="2016-07" db="EMBL/GenBank/DDBJ databases">
        <authorList>
            <consortium name="Pathogen Informatics"/>
        </authorList>
    </citation>
    <scope>NUCLEOTIDE SEQUENCE</scope>
</reference>
<organism evidence="2">
    <name type="scientific">Plasmodium vivax</name>
    <name type="common">malaria parasite P. vivax</name>
    <dbReference type="NCBI Taxonomy" id="5855"/>
    <lineage>
        <taxon>Eukaryota</taxon>
        <taxon>Sar</taxon>
        <taxon>Alveolata</taxon>
        <taxon>Apicomplexa</taxon>
        <taxon>Aconoidasida</taxon>
        <taxon>Haemosporida</taxon>
        <taxon>Plasmodiidae</taxon>
        <taxon>Plasmodium</taxon>
        <taxon>Plasmodium (Plasmodium)</taxon>
    </lineage>
</organism>
<dbReference type="Pfam" id="PF12420">
    <property type="entry name" value="DUF3671"/>
    <property type="match status" value="1"/>
</dbReference>
<evidence type="ECO:0000313" key="2">
    <source>
        <dbReference type="EMBL" id="VUZ99631.1"/>
    </source>
</evidence>
<feature type="transmembrane region" description="Helical" evidence="1">
    <location>
        <begin position="165"/>
        <end position="186"/>
    </location>
</feature>